<comment type="caution">
    <text evidence="1">The sequence shown here is derived from an EMBL/GenBank/DDBJ whole genome shotgun (WGS) entry which is preliminary data.</text>
</comment>
<evidence type="ECO:0000313" key="2">
    <source>
        <dbReference type="Proteomes" id="UP001279734"/>
    </source>
</evidence>
<dbReference type="Proteomes" id="UP001279734">
    <property type="component" value="Unassembled WGS sequence"/>
</dbReference>
<dbReference type="EMBL" id="BSYO01000006">
    <property type="protein sequence ID" value="GMH06330.1"/>
    <property type="molecule type" value="Genomic_DNA"/>
</dbReference>
<evidence type="ECO:0000313" key="1">
    <source>
        <dbReference type="EMBL" id="GMH06330.1"/>
    </source>
</evidence>
<sequence>MKIPKSLLYSAGQLRVTIAGLHFVREKYWSGSTLGSFSEMFVTGHLSGQFNSGDVCNRTTKWKILRRCLWLGSTERKYWPGNSELKLLIGLVRAKYWPAICEREI</sequence>
<proteinExistence type="predicted"/>
<keyword evidence="2" id="KW-1185">Reference proteome</keyword>
<protein>
    <submittedName>
        <fullName evidence="1">Uncharacterized protein</fullName>
    </submittedName>
</protein>
<accession>A0AAD3XJ50</accession>
<dbReference type="AlphaFoldDB" id="A0AAD3XJ50"/>
<reference evidence="1" key="1">
    <citation type="submission" date="2023-05" db="EMBL/GenBank/DDBJ databases">
        <title>Nepenthes gracilis genome sequencing.</title>
        <authorList>
            <person name="Fukushima K."/>
        </authorList>
    </citation>
    <scope>NUCLEOTIDE SEQUENCE</scope>
    <source>
        <strain evidence="1">SING2019-196</strain>
    </source>
</reference>
<gene>
    <name evidence="1" type="ORF">Nepgr_008170</name>
</gene>
<name>A0AAD3XJ50_NEPGR</name>
<organism evidence="1 2">
    <name type="scientific">Nepenthes gracilis</name>
    <name type="common">Slender pitcher plant</name>
    <dbReference type="NCBI Taxonomy" id="150966"/>
    <lineage>
        <taxon>Eukaryota</taxon>
        <taxon>Viridiplantae</taxon>
        <taxon>Streptophyta</taxon>
        <taxon>Embryophyta</taxon>
        <taxon>Tracheophyta</taxon>
        <taxon>Spermatophyta</taxon>
        <taxon>Magnoliopsida</taxon>
        <taxon>eudicotyledons</taxon>
        <taxon>Gunneridae</taxon>
        <taxon>Pentapetalae</taxon>
        <taxon>Caryophyllales</taxon>
        <taxon>Nepenthaceae</taxon>
        <taxon>Nepenthes</taxon>
    </lineage>
</organism>